<comment type="caution">
    <text evidence="6">The sequence shown here is derived from an EMBL/GenBank/DDBJ whole genome shotgun (WGS) entry which is preliminary data.</text>
</comment>
<organism evidence="6 7">
    <name type="scientific">Didymosphaeria variabile</name>
    <dbReference type="NCBI Taxonomy" id="1932322"/>
    <lineage>
        <taxon>Eukaryota</taxon>
        <taxon>Fungi</taxon>
        <taxon>Dikarya</taxon>
        <taxon>Ascomycota</taxon>
        <taxon>Pezizomycotina</taxon>
        <taxon>Dothideomycetes</taxon>
        <taxon>Pleosporomycetidae</taxon>
        <taxon>Pleosporales</taxon>
        <taxon>Massarineae</taxon>
        <taxon>Didymosphaeriaceae</taxon>
        <taxon>Didymosphaeria</taxon>
    </lineage>
</organism>
<dbReference type="RefSeq" id="XP_056065640.1">
    <property type="nucleotide sequence ID" value="XM_056220337.1"/>
</dbReference>
<dbReference type="GO" id="GO:0004252">
    <property type="term" value="F:serine-type endopeptidase activity"/>
    <property type="evidence" value="ECO:0007669"/>
    <property type="project" value="InterPro"/>
</dbReference>
<evidence type="ECO:0000313" key="6">
    <source>
        <dbReference type="EMBL" id="KAJ4345476.1"/>
    </source>
</evidence>
<dbReference type="GO" id="GO:0006406">
    <property type="term" value="P:mRNA export from nucleus"/>
    <property type="evidence" value="ECO:0007669"/>
    <property type="project" value="InterPro"/>
</dbReference>
<keyword evidence="7" id="KW-1185">Reference proteome</keyword>
<dbReference type="InterPro" id="IPR036322">
    <property type="entry name" value="WD40_repeat_dom_sf"/>
</dbReference>
<keyword evidence="2" id="KW-0677">Repeat</keyword>
<dbReference type="Pfam" id="PF02897">
    <property type="entry name" value="Peptidase_S9_N"/>
    <property type="match status" value="1"/>
</dbReference>
<reference evidence="6" key="1">
    <citation type="submission" date="2022-10" db="EMBL/GenBank/DDBJ databases">
        <title>Tapping the CABI collections for fungal endophytes: first genome assemblies for Collariella, Neodidymelliopsis, Ascochyta clinopodiicola, Didymella pomorum, Didymosphaeria variabile, Neocosmospora piperis and Neocucurbitaria cava.</title>
        <authorList>
            <person name="Hill R."/>
        </authorList>
    </citation>
    <scope>NUCLEOTIDE SEQUENCE</scope>
    <source>
        <strain evidence="6">IMI 356815</strain>
    </source>
</reference>
<evidence type="ECO:0000313" key="7">
    <source>
        <dbReference type="Proteomes" id="UP001140513"/>
    </source>
</evidence>
<dbReference type="InterPro" id="IPR023302">
    <property type="entry name" value="Pept_S9A_N"/>
</dbReference>
<dbReference type="SUPFAM" id="SSF50978">
    <property type="entry name" value="WD40 repeat-like"/>
    <property type="match status" value="1"/>
</dbReference>
<protein>
    <recommendedName>
        <fullName evidence="5">Peptidase S9A N-terminal domain-containing protein</fullName>
    </recommendedName>
</protein>
<keyword evidence="1 4" id="KW-0853">WD repeat</keyword>
<dbReference type="InterPro" id="IPR040132">
    <property type="entry name" value="Tex1/THOC3"/>
</dbReference>
<accession>A0A9W8XA36</accession>
<dbReference type="Proteomes" id="UP001140513">
    <property type="component" value="Unassembled WGS sequence"/>
</dbReference>
<evidence type="ECO:0000256" key="2">
    <source>
        <dbReference type="ARBA" id="ARBA00022737"/>
    </source>
</evidence>
<dbReference type="OrthoDB" id="1367865at2759"/>
<dbReference type="PANTHER" id="PTHR22839:SF0">
    <property type="entry name" value="THO COMPLEX SUBUNIT 3"/>
    <property type="match status" value="1"/>
</dbReference>
<evidence type="ECO:0000259" key="5">
    <source>
        <dbReference type="Pfam" id="PF02897"/>
    </source>
</evidence>
<sequence length="432" mass="47288">MATTEPDPFPTQWTYSLVKNFSREGVEAAWARGSPQPWSAADSVISSSEGARFNRIAVSPDGKYLAAGNADAVKIFEIHDNGARERFSFPPQLGAGTLNHLEWANDDDDSDEGQNNTLVISIATVQPGMKREARVGVYAFSDNLTSIRLVQKWNCFSWPLRSLKMLDTSGRRLLVLPLPEAEASTTGGGGNLEIWSWRQQTRLHSLDVRSDDISWLSFSPNGQLVAVAGKDRILRIFDVVSGNMRSFTGVLKGSQINGGAFSPDGNLIACSCSAFGADAAAVQIFDLDGQNLHNLPFQPMTRSLAWSPDGKMLAYGAQGGYLDVSVVAQDPSTTVTTVQSWHLDYPGIRPSPLNEPAAIQFVDAGTKLLFATGMEGGVEMYDFDSNLKYRFEPDDGQSEFQLGTMRSLIAWSQHWKTVVCLDGDGCIRFWKI</sequence>
<feature type="repeat" description="WD" evidence="4">
    <location>
        <begin position="206"/>
        <end position="247"/>
    </location>
</feature>
<evidence type="ECO:0000256" key="1">
    <source>
        <dbReference type="ARBA" id="ARBA00022574"/>
    </source>
</evidence>
<name>A0A9W8XA36_9PLEO</name>
<evidence type="ECO:0000256" key="4">
    <source>
        <dbReference type="PROSITE-ProRule" id="PRU00221"/>
    </source>
</evidence>
<dbReference type="GO" id="GO:0000445">
    <property type="term" value="C:THO complex part of transcription export complex"/>
    <property type="evidence" value="ECO:0007669"/>
    <property type="project" value="TreeGrafter"/>
</dbReference>
<dbReference type="Pfam" id="PF00400">
    <property type="entry name" value="WD40"/>
    <property type="match status" value="1"/>
</dbReference>
<dbReference type="Gene3D" id="2.130.10.10">
    <property type="entry name" value="YVTN repeat-like/Quinoprotein amine dehydrogenase"/>
    <property type="match status" value="1"/>
</dbReference>
<evidence type="ECO:0000256" key="3">
    <source>
        <dbReference type="ARBA" id="ARBA00046343"/>
    </source>
</evidence>
<dbReference type="GeneID" id="80915138"/>
<gene>
    <name evidence="6" type="ORF">N0V89_011608</name>
</gene>
<comment type="similarity">
    <text evidence="3">Belongs to the THOC3 family.</text>
</comment>
<dbReference type="PANTHER" id="PTHR22839">
    <property type="entry name" value="THO COMPLEX SUBUNIT 3 THO3"/>
    <property type="match status" value="1"/>
</dbReference>
<dbReference type="SMART" id="SM00320">
    <property type="entry name" value="WD40"/>
    <property type="match status" value="5"/>
</dbReference>
<feature type="domain" description="Peptidase S9A N-terminal" evidence="5">
    <location>
        <begin position="255"/>
        <end position="316"/>
    </location>
</feature>
<dbReference type="AlphaFoldDB" id="A0A9W8XA36"/>
<dbReference type="PROSITE" id="PS50082">
    <property type="entry name" value="WD_REPEATS_2"/>
    <property type="match status" value="1"/>
</dbReference>
<dbReference type="EMBL" id="JAPEUX010000009">
    <property type="protein sequence ID" value="KAJ4345476.1"/>
    <property type="molecule type" value="Genomic_DNA"/>
</dbReference>
<dbReference type="InterPro" id="IPR001680">
    <property type="entry name" value="WD40_rpt"/>
</dbReference>
<dbReference type="InterPro" id="IPR015943">
    <property type="entry name" value="WD40/YVTN_repeat-like_dom_sf"/>
</dbReference>
<proteinExistence type="inferred from homology"/>